<evidence type="ECO:0000313" key="2">
    <source>
        <dbReference type="Proteomes" id="UP000011116"/>
    </source>
</evidence>
<sequence>MPEEIIPSFTTLVWNSWLSSQNSGFHMRSWWLNLSFCLLPPAASRAGFWAWLQWEHFHLCLLILESFFPWMP</sequence>
<name>A0A8I6XW46_HORVV</name>
<dbReference type="EnsemblPlants" id="HORVU.MOREX.r3.4HG0334370.1">
    <property type="protein sequence ID" value="HORVU.MOREX.r3.4HG0334370.1.CDS1"/>
    <property type="gene ID" value="HORVU.MOREX.r3.4HG0334370"/>
</dbReference>
<reference evidence="2" key="1">
    <citation type="journal article" date="2012" name="Nature">
        <title>A physical, genetic and functional sequence assembly of the barley genome.</title>
        <authorList>
            <consortium name="The International Barley Genome Sequencing Consortium"/>
            <person name="Mayer K.F."/>
            <person name="Waugh R."/>
            <person name="Brown J.W."/>
            <person name="Schulman A."/>
            <person name="Langridge P."/>
            <person name="Platzer M."/>
            <person name="Fincher G.B."/>
            <person name="Muehlbauer G.J."/>
            <person name="Sato K."/>
            <person name="Close T.J."/>
            <person name="Wise R.P."/>
            <person name="Stein N."/>
        </authorList>
    </citation>
    <scope>NUCLEOTIDE SEQUENCE [LARGE SCALE GENOMIC DNA]</scope>
    <source>
        <strain evidence="2">cv. Morex</strain>
    </source>
</reference>
<dbReference type="Proteomes" id="UP000011116">
    <property type="component" value="Chromosome 4H"/>
</dbReference>
<protein>
    <submittedName>
        <fullName evidence="1">Uncharacterized protein</fullName>
    </submittedName>
</protein>
<proteinExistence type="predicted"/>
<dbReference type="Gramene" id="HORVU.MOREX.r3.4HG0334370.1">
    <property type="protein sequence ID" value="HORVU.MOREX.r3.4HG0334370.1.CDS1"/>
    <property type="gene ID" value="HORVU.MOREX.r3.4HG0334370"/>
</dbReference>
<reference evidence="1" key="2">
    <citation type="submission" date="2020-10" db="EMBL/GenBank/DDBJ databases">
        <authorList>
            <person name="Scholz U."/>
            <person name="Mascher M."/>
            <person name="Fiebig A."/>
        </authorList>
    </citation>
    <scope>NUCLEOTIDE SEQUENCE [LARGE SCALE GENOMIC DNA]</scope>
    <source>
        <strain evidence="1">cv. Morex</strain>
    </source>
</reference>
<evidence type="ECO:0000313" key="1">
    <source>
        <dbReference type="EnsemblPlants" id="HORVU.MOREX.r3.4HG0334370.1.CDS1"/>
    </source>
</evidence>
<dbReference type="Gramene" id="HORVU.MOREX.r2.4HG0278820.1">
    <property type="protein sequence ID" value="HORVU.MOREX.r2.4HG0278820.1.CDS.1"/>
    <property type="gene ID" value="HORVU.MOREX.r2.4HG0278820"/>
</dbReference>
<dbReference type="AlphaFoldDB" id="A0A8I6XW46"/>
<reference evidence="1" key="3">
    <citation type="submission" date="2022-01" db="UniProtKB">
        <authorList>
            <consortium name="EnsemblPlants"/>
        </authorList>
    </citation>
    <scope>IDENTIFICATION</scope>
    <source>
        <strain evidence="1">subsp. vulgare</strain>
    </source>
</reference>
<keyword evidence="2" id="KW-1185">Reference proteome</keyword>
<organism evidence="1 2">
    <name type="scientific">Hordeum vulgare subsp. vulgare</name>
    <name type="common">Domesticated barley</name>
    <dbReference type="NCBI Taxonomy" id="112509"/>
    <lineage>
        <taxon>Eukaryota</taxon>
        <taxon>Viridiplantae</taxon>
        <taxon>Streptophyta</taxon>
        <taxon>Embryophyta</taxon>
        <taxon>Tracheophyta</taxon>
        <taxon>Spermatophyta</taxon>
        <taxon>Magnoliopsida</taxon>
        <taxon>Liliopsida</taxon>
        <taxon>Poales</taxon>
        <taxon>Poaceae</taxon>
        <taxon>BOP clade</taxon>
        <taxon>Pooideae</taxon>
        <taxon>Triticodae</taxon>
        <taxon>Triticeae</taxon>
        <taxon>Hordeinae</taxon>
        <taxon>Hordeum</taxon>
    </lineage>
</organism>
<accession>A0A8I6XW46</accession>